<dbReference type="Proteomes" id="UP000703661">
    <property type="component" value="Unassembled WGS sequence"/>
</dbReference>
<name>A0A9P6MYY9_9FUNG</name>
<evidence type="ECO:0000313" key="1">
    <source>
        <dbReference type="EMBL" id="KAG0018037.1"/>
    </source>
</evidence>
<sequence>MPASYVAPTMACSRPIATDTAAHMKDTGHAGLDDTESDDELQKLNQDITWEYNGIGIVKKFNEFHSHYFVFHDELPRDLNEREAFVGFSWAFIRGALAMAKIETRYLEVLITDVDERKNHDKGLRFDTKEAGQFADGIGFRGVSQIYLAEASVLHQPKAENLLEDDFKLVRAMMDSWESHLS</sequence>
<keyword evidence="2" id="KW-1185">Reference proteome</keyword>
<organism evidence="1 2">
    <name type="scientific">Entomortierella chlamydospora</name>
    <dbReference type="NCBI Taxonomy" id="101097"/>
    <lineage>
        <taxon>Eukaryota</taxon>
        <taxon>Fungi</taxon>
        <taxon>Fungi incertae sedis</taxon>
        <taxon>Mucoromycota</taxon>
        <taxon>Mortierellomycotina</taxon>
        <taxon>Mortierellomycetes</taxon>
        <taxon>Mortierellales</taxon>
        <taxon>Mortierellaceae</taxon>
        <taxon>Entomortierella</taxon>
    </lineage>
</organism>
<accession>A0A9P6MYY9</accession>
<dbReference type="AlphaFoldDB" id="A0A9P6MYY9"/>
<gene>
    <name evidence="1" type="ORF">BGZ80_007628</name>
</gene>
<dbReference type="EMBL" id="JAAAID010000394">
    <property type="protein sequence ID" value="KAG0018037.1"/>
    <property type="molecule type" value="Genomic_DNA"/>
</dbReference>
<protein>
    <submittedName>
        <fullName evidence="1">Uncharacterized protein</fullName>
    </submittedName>
</protein>
<proteinExistence type="predicted"/>
<comment type="caution">
    <text evidence="1">The sequence shown here is derived from an EMBL/GenBank/DDBJ whole genome shotgun (WGS) entry which is preliminary data.</text>
</comment>
<evidence type="ECO:0000313" key="2">
    <source>
        <dbReference type="Proteomes" id="UP000703661"/>
    </source>
</evidence>
<reference evidence="1" key="1">
    <citation type="journal article" date="2020" name="Fungal Divers.">
        <title>Resolving the Mortierellaceae phylogeny through synthesis of multi-gene phylogenetics and phylogenomics.</title>
        <authorList>
            <person name="Vandepol N."/>
            <person name="Liber J."/>
            <person name="Desiro A."/>
            <person name="Na H."/>
            <person name="Kennedy M."/>
            <person name="Barry K."/>
            <person name="Grigoriev I.V."/>
            <person name="Miller A.N."/>
            <person name="O'Donnell K."/>
            <person name="Stajich J.E."/>
            <person name="Bonito G."/>
        </authorList>
    </citation>
    <scope>NUCLEOTIDE SEQUENCE</scope>
    <source>
        <strain evidence="1">NRRL 2769</strain>
    </source>
</reference>